<comment type="caution">
    <text evidence="6">The sequence shown here is derived from an EMBL/GenBank/DDBJ whole genome shotgun (WGS) entry which is preliminary data.</text>
</comment>
<dbReference type="Proteomes" id="UP000268094">
    <property type="component" value="Unassembled WGS sequence"/>
</dbReference>
<evidence type="ECO:0000259" key="5">
    <source>
        <dbReference type="PROSITE" id="PS50893"/>
    </source>
</evidence>
<sequence length="326" mass="34852">MTTPNPDAPPILAQGLAKTYKVGFWFNRTVRALQSLDLQVGAGQIYGLLGPNGAGKSTTIKILMNLVRPSSGVARIFGQPVDQASTRRLVGFLPENPAPYEYLTGREFVTLAGQLAGLSGHELDGRVTEVLGAVEMAGAEKLQIRRYSKGMVQRVALAQALVSRPKLLILDEPTSGLDPLGRRQMRDLILAEREKGTTVLFCSHIIPDVESLCDRLAVLVGGRLVREGSVRELVSAQVPTVEVVVEGMAPDAVKGLGVPLESLQALDGRVLLQVSDVDTQRLLSGVLGAGGRVNQVQPARFSLEQLFMNALKESGRASTVGGEINT</sequence>
<keyword evidence="2" id="KW-0813">Transport</keyword>
<keyword evidence="4 6" id="KW-0067">ATP-binding</keyword>
<evidence type="ECO:0000256" key="2">
    <source>
        <dbReference type="ARBA" id="ARBA00022448"/>
    </source>
</evidence>
<dbReference type="EMBL" id="RAVZ01000029">
    <property type="protein sequence ID" value="RKG92241.1"/>
    <property type="molecule type" value="Genomic_DNA"/>
</dbReference>
<proteinExistence type="inferred from homology"/>
<evidence type="ECO:0000313" key="6">
    <source>
        <dbReference type="EMBL" id="RKG92241.1"/>
    </source>
</evidence>
<dbReference type="PROSITE" id="PS50893">
    <property type="entry name" value="ABC_TRANSPORTER_2"/>
    <property type="match status" value="1"/>
</dbReference>
<evidence type="ECO:0000256" key="3">
    <source>
        <dbReference type="ARBA" id="ARBA00022741"/>
    </source>
</evidence>
<dbReference type="Gene3D" id="3.40.50.300">
    <property type="entry name" value="P-loop containing nucleotide triphosphate hydrolases"/>
    <property type="match status" value="1"/>
</dbReference>
<comment type="similarity">
    <text evidence="1">Belongs to the ABC transporter superfamily.</text>
</comment>
<dbReference type="InterPro" id="IPR003439">
    <property type="entry name" value="ABC_transporter-like_ATP-bd"/>
</dbReference>
<dbReference type="Pfam" id="PF00005">
    <property type="entry name" value="ABC_tran"/>
    <property type="match status" value="1"/>
</dbReference>
<organism evidence="6 7">
    <name type="scientific">Corallococcus terminator</name>
    <dbReference type="NCBI Taxonomy" id="2316733"/>
    <lineage>
        <taxon>Bacteria</taxon>
        <taxon>Pseudomonadati</taxon>
        <taxon>Myxococcota</taxon>
        <taxon>Myxococcia</taxon>
        <taxon>Myxococcales</taxon>
        <taxon>Cystobacterineae</taxon>
        <taxon>Myxococcaceae</taxon>
        <taxon>Corallococcus</taxon>
    </lineage>
</organism>
<dbReference type="InterPro" id="IPR003593">
    <property type="entry name" value="AAA+_ATPase"/>
</dbReference>
<gene>
    <name evidence="6" type="ORF">D7V88_06825</name>
</gene>
<dbReference type="PANTHER" id="PTHR43335:SF4">
    <property type="entry name" value="ABC TRANSPORTER, ATP-BINDING PROTEIN"/>
    <property type="match status" value="1"/>
</dbReference>
<keyword evidence="7" id="KW-1185">Reference proteome</keyword>
<dbReference type="SMART" id="SM00382">
    <property type="entry name" value="AAA"/>
    <property type="match status" value="1"/>
</dbReference>
<dbReference type="PANTHER" id="PTHR43335">
    <property type="entry name" value="ABC TRANSPORTER, ATP-BINDING PROTEIN"/>
    <property type="match status" value="1"/>
</dbReference>
<dbReference type="GO" id="GO:0005524">
    <property type="term" value="F:ATP binding"/>
    <property type="evidence" value="ECO:0007669"/>
    <property type="project" value="UniProtKB-KW"/>
</dbReference>
<accession>A0A3A8JP87</accession>
<keyword evidence="3" id="KW-0547">Nucleotide-binding</keyword>
<evidence type="ECO:0000256" key="1">
    <source>
        <dbReference type="ARBA" id="ARBA00005417"/>
    </source>
</evidence>
<evidence type="ECO:0000313" key="7">
    <source>
        <dbReference type="Proteomes" id="UP000268094"/>
    </source>
</evidence>
<dbReference type="CDD" id="cd03230">
    <property type="entry name" value="ABC_DR_subfamily_A"/>
    <property type="match status" value="1"/>
</dbReference>
<dbReference type="InterPro" id="IPR027417">
    <property type="entry name" value="P-loop_NTPase"/>
</dbReference>
<dbReference type="SUPFAM" id="SSF52540">
    <property type="entry name" value="P-loop containing nucleoside triphosphate hydrolases"/>
    <property type="match status" value="1"/>
</dbReference>
<evidence type="ECO:0000256" key="4">
    <source>
        <dbReference type="ARBA" id="ARBA00022840"/>
    </source>
</evidence>
<dbReference type="RefSeq" id="WP_120539789.1">
    <property type="nucleotide sequence ID" value="NZ_RAVZ01000029.1"/>
</dbReference>
<protein>
    <submittedName>
        <fullName evidence="6">ABC transporter ATP-binding protein</fullName>
    </submittedName>
</protein>
<dbReference type="GO" id="GO:0016887">
    <property type="term" value="F:ATP hydrolysis activity"/>
    <property type="evidence" value="ECO:0007669"/>
    <property type="project" value="InterPro"/>
</dbReference>
<dbReference type="OrthoDB" id="9809450at2"/>
<reference evidence="7" key="1">
    <citation type="submission" date="2018-09" db="EMBL/GenBank/DDBJ databases">
        <authorList>
            <person name="Livingstone P.G."/>
            <person name="Whitworth D.E."/>
        </authorList>
    </citation>
    <scope>NUCLEOTIDE SEQUENCE [LARGE SCALE GENOMIC DNA]</scope>
    <source>
        <strain evidence="7">CA054A</strain>
    </source>
</reference>
<name>A0A3A8JP87_9BACT</name>
<feature type="domain" description="ABC transporter" evidence="5">
    <location>
        <begin position="11"/>
        <end position="246"/>
    </location>
</feature>
<dbReference type="AlphaFoldDB" id="A0A3A8JP87"/>